<dbReference type="EMBL" id="BJXB01000028">
    <property type="protein sequence ID" value="GEM49148.1"/>
    <property type="molecule type" value="Genomic_DNA"/>
</dbReference>
<gene>
    <name evidence="2" type="ORF">DC3_47830</name>
</gene>
<dbReference type="Proteomes" id="UP000321306">
    <property type="component" value="Unassembled WGS sequence"/>
</dbReference>
<evidence type="ECO:0000313" key="3">
    <source>
        <dbReference type="Proteomes" id="UP000321306"/>
    </source>
</evidence>
<dbReference type="AlphaFoldDB" id="A0A511N9H9"/>
<keyword evidence="3" id="KW-1185">Reference proteome</keyword>
<protein>
    <submittedName>
        <fullName evidence="2">Uncharacterized protein</fullName>
    </submittedName>
</protein>
<keyword evidence="1" id="KW-0812">Transmembrane</keyword>
<keyword evidence="1" id="KW-1133">Transmembrane helix</keyword>
<sequence>MVSLPVGEKVYAQSQQKHFALLKNYAVWYGIDLVLIVLHITGLLSILLNPR</sequence>
<evidence type="ECO:0000313" key="2">
    <source>
        <dbReference type="EMBL" id="GEM49148.1"/>
    </source>
</evidence>
<comment type="caution">
    <text evidence="2">The sequence shown here is derived from an EMBL/GenBank/DDBJ whole genome shotgun (WGS) entry which is preliminary data.</text>
</comment>
<name>A0A511N9H9_DEIC1</name>
<organism evidence="2 3">
    <name type="scientific">Deinococcus cellulosilyticus (strain DSM 18568 / NBRC 106333 / KACC 11606 / 5516J-15)</name>
    <dbReference type="NCBI Taxonomy" id="1223518"/>
    <lineage>
        <taxon>Bacteria</taxon>
        <taxon>Thermotogati</taxon>
        <taxon>Deinococcota</taxon>
        <taxon>Deinococci</taxon>
        <taxon>Deinococcales</taxon>
        <taxon>Deinococcaceae</taxon>
        <taxon>Deinococcus</taxon>
    </lineage>
</organism>
<proteinExistence type="predicted"/>
<accession>A0A511N9H9</accession>
<keyword evidence="1" id="KW-0472">Membrane</keyword>
<evidence type="ECO:0000256" key="1">
    <source>
        <dbReference type="SAM" id="Phobius"/>
    </source>
</evidence>
<reference evidence="2 3" key="1">
    <citation type="submission" date="2019-07" db="EMBL/GenBank/DDBJ databases">
        <title>Whole genome shotgun sequence of Deinococcus cellulosilyticus NBRC 106333.</title>
        <authorList>
            <person name="Hosoyama A."/>
            <person name="Uohara A."/>
            <person name="Ohji S."/>
            <person name="Ichikawa N."/>
        </authorList>
    </citation>
    <scope>NUCLEOTIDE SEQUENCE [LARGE SCALE GENOMIC DNA]</scope>
    <source>
        <strain evidence="2 3">NBRC 106333</strain>
    </source>
</reference>
<feature type="transmembrane region" description="Helical" evidence="1">
    <location>
        <begin position="26"/>
        <end position="48"/>
    </location>
</feature>